<evidence type="ECO:0000313" key="1">
    <source>
        <dbReference type="EMBL" id="MFC5771129.1"/>
    </source>
</evidence>
<organism evidence="1 2">
    <name type="scientific">Thauera sinica</name>
    <dbReference type="NCBI Taxonomy" id="2665146"/>
    <lineage>
        <taxon>Bacteria</taxon>
        <taxon>Pseudomonadati</taxon>
        <taxon>Pseudomonadota</taxon>
        <taxon>Betaproteobacteria</taxon>
        <taxon>Rhodocyclales</taxon>
        <taxon>Zoogloeaceae</taxon>
        <taxon>Thauera</taxon>
    </lineage>
</organism>
<proteinExistence type="predicted"/>
<keyword evidence="2" id="KW-1185">Reference proteome</keyword>
<dbReference type="Proteomes" id="UP001595974">
    <property type="component" value="Unassembled WGS sequence"/>
</dbReference>
<accession>A0ABW1AVF7</accession>
<sequence>MHEPYLELYIEDETLHFAKKLPTEEASRGIIEVPIKQITSDTFDEAARKVGGTVLGLFKLWHKKDFGSWDDSNALENGSIEDFSVALYLIDKLSQGCSEDRLRLIDEILSEAAISNVVADDYLRDDWPFLRKRLLRT</sequence>
<comment type="caution">
    <text evidence="1">The sequence shown here is derived from an EMBL/GenBank/DDBJ whole genome shotgun (WGS) entry which is preliminary data.</text>
</comment>
<name>A0ABW1AVF7_9RHOO</name>
<gene>
    <name evidence="1" type="ORF">ACFPTN_17255</name>
</gene>
<dbReference type="EMBL" id="JBHSOG010000073">
    <property type="protein sequence ID" value="MFC5771129.1"/>
    <property type="molecule type" value="Genomic_DNA"/>
</dbReference>
<protein>
    <submittedName>
        <fullName evidence="1">Uncharacterized protein</fullName>
    </submittedName>
</protein>
<reference evidence="2" key="1">
    <citation type="journal article" date="2019" name="Int. J. Syst. Evol. Microbiol.">
        <title>The Global Catalogue of Microorganisms (GCM) 10K type strain sequencing project: providing services to taxonomists for standard genome sequencing and annotation.</title>
        <authorList>
            <consortium name="The Broad Institute Genomics Platform"/>
            <consortium name="The Broad Institute Genome Sequencing Center for Infectious Disease"/>
            <person name="Wu L."/>
            <person name="Ma J."/>
        </authorList>
    </citation>
    <scope>NUCLEOTIDE SEQUENCE [LARGE SCALE GENOMIC DNA]</scope>
    <source>
        <strain evidence="2">SHR3</strain>
    </source>
</reference>
<evidence type="ECO:0000313" key="2">
    <source>
        <dbReference type="Proteomes" id="UP001595974"/>
    </source>
</evidence>
<dbReference type="RefSeq" id="WP_157748458.1">
    <property type="nucleotide sequence ID" value="NZ_JBHSOG010000073.1"/>
</dbReference>